<dbReference type="InterPro" id="IPR001048">
    <property type="entry name" value="Asp/Glu/Uridylate_kinase"/>
</dbReference>
<sequence>MTFLKFVLKIGGSLLNYREGLNELCNVLGKLAAKYKMLIVPGGGDFADLVRSIDKIFGLSPLASHRMAILAMDQYGILLADITPNSTIIHTLNDVEKVWETGKLPILLPSRLLFTSDELPSSWDVTSDTISAYIAKLLRIEKLILVKDVDGIFTRDPKKYSEAILLEEVTPEELIDMRTCVDAFLPKFLLLRKGMFCYVVNGLYPERVKQILEGKKTIATIIKA</sequence>
<evidence type="ECO:0000256" key="2">
    <source>
        <dbReference type="ARBA" id="ARBA00022741"/>
    </source>
</evidence>
<keyword evidence="3" id="KW-0418">Kinase</keyword>
<reference evidence="6" key="1">
    <citation type="journal article" date="2020" name="mSystems">
        <title>Genome- and Community-Level Interaction Insights into Carbon Utilization and Element Cycling Functions of Hydrothermarchaeota in Hydrothermal Sediment.</title>
        <authorList>
            <person name="Zhou Z."/>
            <person name="Liu Y."/>
            <person name="Xu W."/>
            <person name="Pan J."/>
            <person name="Luo Z.H."/>
            <person name="Li M."/>
        </authorList>
    </citation>
    <scope>NUCLEOTIDE SEQUENCE [LARGE SCALE GENOMIC DNA]</scope>
    <source>
        <strain evidence="6">HyVt-233</strain>
    </source>
</reference>
<dbReference type="SUPFAM" id="SSF53633">
    <property type="entry name" value="Carbamate kinase-like"/>
    <property type="match status" value="1"/>
</dbReference>
<comment type="caution">
    <text evidence="6">The sequence shown here is derived from an EMBL/GenBank/DDBJ whole genome shotgun (WGS) entry which is preliminary data.</text>
</comment>
<dbReference type="PANTHER" id="PTHR43654">
    <property type="entry name" value="GLUTAMATE 5-KINASE"/>
    <property type="match status" value="1"/>
</dbReference>
<evidence type="ECO:0000313" key="6">
    <source>
        <dbReference type="EMBL" id="HDD44664.1"/>
    </source>
</evidence>
<accession>A0A7C0U329</accession>
<dbReference type="Proteomes" id="UP000886289">
    <property type="component" value="Unassembled WGS sequence"/>
</dbReference>
<keyword evidence="2" id="KW-0547">Nucleotide-binding</keyword>
<feature type="domain" description="Aspartate/glutamate/uridylate kinase" evidence="5">
    <location>
        <begin position="6"/>
        <end position="176"/>
    </location>
</feature>
<evidence type="ECO:0000256" key="1">
    <source>
        <dbReference type="ARBA" id="ARBA00022679"/>
    </source>
</evidence>
<protein>
    <recommendedName>
        <fullName evidence="5">Aspartate/glutamate/uridylate kinase domain-containing protein</fullName>
    </recommendedName>
</protein>
<dbReference type="AlphaFoldDB" id="A0A7C0U329"/>
<dbReference type="GO" id="GO:0005829">
    <property type="term" value="C:cytosol"/>
    <property type="evidence" value="ECO:0007669"/>
    <property type="project" value="TreeGrafter"/>
</dbReference>
<dbReference type="InterPro" id="IPR011375">
    <property type="entry name" value="MfnE"/>
</dbReference>
<dbReference type="InterPro" id="IPR036393">
    <property type="entry name" value="AceGlu_kinase-like_sf"/>
</dbReference>
<evidence type="ECO:0000256" key="4">
    <source>
        <dbReference type="ARBA" id="ARBA00022840"/>
    </source>
</evidence>
<name>A0A7C0U329_DESA2</name>
<organism evidence="6">
    <name type="scientific">Desulfofervidus auxilii</name>
    <dbReference type="NCBI Taxonomy" id="1621989"/>
    <lineage>
        <taxon>Bacteria</taxon>
        <taxon>Pseudomonadati</taxon>
        <taxon>Thermodesulfobacteriota</taxon>
        <taxon>Candidatus Desulfofervidia</taxon>
        <taxon>Candidatus Desulfofervidales</taxon>
        <taxon>Candidatus Desulfofervidaceae</taxon>
        <taxon>Candidatus Desulfofervidus</taxon>
    </lineage>
</organism>
<evidence type="ECO:0000259" key="5">
    <source>
        <dbReference type="Pfam" id="PF00696"/>
    </source>
</evidence>
<dbReference type="GO" id="GO:0005524">
    <property type="term" value="F:ATP binding"/>
    <property type="evidence" value="ECO:0007669"/>
    <property type="project" value="UniProtKB-KW"/>
</dbReference>
<keyword evidence="1" id="KW-0808">Transferase</keyword>
<dbReference type="PANTHER" id="PTHR43654:SF1">
    <property type="entry name" value="ISOPENTENYL PHOSPHATE KINASE"/>
    <property type="match status" value="1"/>
</dbReference>
<dbReference type="Pfam" id="PF00696">
    <property type="entry name" value="AA_kinase"/>
    <property type="match status" value="1"/>
</dbReference>
<dbReference type="EMBL" id="DRBS01000275">
    <property type="protein sequence ID" value="HDD44664.1"/>
    <property type="molecule type" value="Genomic_DNA"/>
</dbReference>
<gene>
    <name evidence="6" type="ORF">ENG63_07385</name>
</gene>
<keyword evidence="4" id="KW-0067">ATP-binding</keyword>
<evidence type="ECO:0000256" key="3">
    <source>
        <dbReference type="ARBA" id="ARBA00022777"/>
    </source>
</evidence>
<dbReference type="GO" id="GO:0004349">
    <property type="term" value="F:glutamate 5-kinase activity"/>
    <property type="evidence" value="ECO:0007669"/>
    <property type="project" value="TreeGrafter"/>
</dbReference>
<dbReference type="PIRSF" id="PIRSF004857">
    <property type="entry name" value="Kin_aa_kin"/>
    <property type="match status" value="1"/>
</dbReference>
<proteinExistence type="predicted"/>
<dbReference type="Gene3D" id="3.40.1160.10">
    <property type="entry name" value="Acetylglutamate kinase-like"/>
    <property type="match status" value="1"/>
</dbReference>